<keyword evidence="1" id="KW-0812">Transmembrane</keyword>
<sequence length="45" mass="4915">MKASIWVPKLSSSMPNLGTQAALGYYLMELMIMGVVLVPLSFGIR</sequence>
<feature type="transmembrane region" description="Helical" evidence="1">
    <location>
        <begin position="23"/>
        <end position="44"/>
    </location>
</feature>
<accession>A0A2P2IIZ7</accession>
<keyword evidence="1" id="KW-0472">Membrane</keyword>
<name>A0A2P2IIZ7_RHIMU</name>
<keyword evidence="1" id="KW-1133">Transmembrane helix</keyword>
<protein>
    <submittedName>
        <fullName evidence="2">Uncharacterized protein</fullName>
    </submittedName>
</protein>
<organism evidence="2">
    <name type="scientific">Rhizophora mucronata</name>
    <name type="common">Asiatic mangrove</name>
    <dbReference type="NCBI Taxonomy" id="61149"/>
    <lineage>
        <taxon>Eukaryota</taxon>
        <taxon>Viridiplantae</taxon>
        <taxon>Streptophyta</taxon>
        <taxon>Embryophyta</taxon>
        <taxon>Tracheophyta</taxon>
        <taxon>Spermatophyta</taxon>
        <taxon>Magnoliopsida</taxon>
        <taxon>eudicotyledons</taxon>
        <taxon>Gunneridae</taxon>
        <taxon>Pentapetalae</taxon>
        <taxon>rosids</taxon>
        <taxon>fabids</taxon>
        <taxon>Malpighiales</taxon>
        <taxon>Rhizophoraceae</taxon>
        <taxon>Rhizophora</taxon>
    </lineage>
</organism>
<proteinExistence type="predicted"/>
<evidence type="ECO:0000313" key="2">
    <source>
        <dbReference type="EMBL" id="MBW81193.1"/>
    </source>
</evidence>
<dbReference type="EMBL" id="GGEC01000710">
    <property type="protein sequence ID" value="MBW81193.1"/>
    <property type="molecule type" value="Transcribed_RNA"/>
</dbReference>
<evidence type="ECO:0000256" key="1">
    <source>
        <dbReference type="SAM" id="Phobius"/>
    </source>
</evidence>
<reference evidence="2" key="1">
    <citation type="submission" date="2018-02" db="EMBL/GenBank/DDBJ databases">
        <title>Rhizophora mucronata_Transcriptome.</title>
        <authorList>
            <person name="Meera S.P."/>
            <person name="Sreeshan A."/>
            <person name="Augustine A."/>
        </authorList>
    </citation>
    <scope>NUCLEOTIDE SEQUENCE</scope>
    <source>
        <tissue evidence="2">Leaf</tissue>
    </source>
</reference>
<dbReference type="AlphaFoldDB" id="A0A2P2IIZ7"/>